<evidence type="ECO:0000313" key="3">
    <source>
        <dbReference type="Proteomes" id="UP000467700"/>
    </source>
</evidence>
<dbReference type="AlphaFoldDB" id="A0A8S0WHN8"/>
<keyword evidence="3" id="KW-1185">Reference proteome</keyword>
<proteinExistence type="predicted"/>
<gene>
    <name evidence="2" type="ORF">AAE3_LOCUS11916</name>
</gene>
<accession>A0A8S0WHN8</accession>
<dbReference type="OrthoDB" id="2674421at2759"/>
<protein>
    <submittedName>
        <fullName evidence="2">Uncharacterized protein</fullName>
    </submittedName>
</protein>
<dbReference type="EMBL" id="CACVBS010000079">
    <property type="protein sequence ID" value="CAA7269740.1"/>
    <property type="molecule type" value="Genomic_DNA"/>
</dbReference>
<name>A0A8S0WHN8_CYCAE</name>
<sequence>MAHILNTTNSYLKNGSAPPTPTTPLSSNRTIPGTFSTKIHQERGFFILEESAYGRVLTLNNLLGTKITDGWTEYIHPEGNTYFYHKEWRVVTEADMLNPEVTKKVEFAYLPLVEMWNEVNAKDQSLGDIREEGLEIFIGLDTEVKYYFVDHQTQKLFWLTEITLWEGFWGPMDVMEGVTVATSDLLFRQQFYAHLAAFPCHNQSYVPEDGGQFLRGYLQLALLDDLTKGFNLTPWDSPQVEMLWTGPDRLLNAGPNKMTDGFKIFFISGLLVAACLSSSSFRLSIA</sequence>
<comment type="caution">
    <text evidence="2">The sequence shown here is derived from an EMBL/GenBank/DDBJ whole genome shotgun (WGS) entry which is preliminary data.</text>
</comment>
<feature type="region of interest" description="Disordered" evidence="1">
    <location>
        <begin position="9"/>
        <end position="30"/>
    </location>
</feature>
<reference evidence="2 3" key="1">
    <citation type="submission" date="2020-01" db="EMBL/GenBank/DDBJ databases">
        <authorList>
            <person name="Gupta K D."/>
        </authorList>
    </citation>
    <scope>NUCLEOTIDE SEQUENCE [LARGE SCALE GENOMIC DNA]</scope>
</reference>
<evidence type="ECO:0000256" key="1">
    <source>
        <dbReference type="SAM" id="MobiDB-lite"/>
    </source>
</evidence>
<evidence type="ECO:0000313" key="2">
    <source>
        <dbReference type="EMBL" id="CAA7269740.1"/>
    </source>
</evidence>
<dbReference type="Proteomes" id="UP000467700">
    <property type="component" value="Unassembled WGS sequence"/>
</dbReference>
<organism evidence="2 3">
    <name type="scientific">Cyclocybe aegerita</name>
    <name type="common">Black poplar mushroom</name>
    <name type="synonym">Agrocybe aegerita</name>
    <dbReference type="NCBI Taxonomy" id="1973307"/>
    <lineage>
        <taxon>Eukaryota</taxon>
        <taxon>Fungi</taxon>
        <taxon>Dikarya</taxon>
        <taxon>Basidiomycota</taxon>
        <taxon>Agaricomycotina</taxon>
        <taxon>Agaricomycetes</taxon>
        <taxon>Agaricomycetidae</taxon>
        <taxon>Agaricales</taxon>
        <taxon>Agaricineae</taxon>
        <taxon>Bolbitiaceae</taxon>
        <taxon>Cyclocybe</taxon>
    </lineage>
</organism>